<dbReference type="NCBIfam" id="TIGR02623">
    <property type="entry name" value="G1P_cyt_trans"/>
    <property type="match status" value="1"/>
</dbReference>
<dbReference type="InterPro" id="IPR046981">
    <property type="entry name" value="G1P_cyt_trans"/>
</dbReference>
<dbReference type="Gene3D" id="3.90.550.10">
    <property type="entry name" value="Spore Coat Polysaccharide Biosynthesis Protein SpsA, Chain A"/>
    <property type="match status" value="1"/>
</dbReference>
<dbReference type="AlphaFoldDB" id="A0A3B1BBW2"/>
<dbReference type="InterPro" id="IPR013446">
    <property type="entry name" value="G1P_cyt_trans-like"/>
</dbReference>
<accession>A0A3B1BBW2</accession>
<feature type="domain" description="Nucleotidyl transferase" evidence="1">
    <location>
        <begin position="8"/>
        <end position="237"/>
    </location>
</feature>
<dbReference type="EMBL" id="UOGC01000020">
    <property type="protein sequence ID" value="VAX15756.1"/>
    <property type="molecule type" value="Genomic_DNA"/>
</dbReference>
<name>A0A3B1BBW2_9ZZZZ</name>
<dbReference type="Pfam" id="PF00483">
    <property type="entry name" value="NTP_transferase"/>
    <property type="match status" value="1"/>
</dbReference>
<gene>
    <name evidence="2" type="ORF">MNBD_NITROSPINAE01-1446</name>
</gene>
<dbReference type="CDD" id="cd02524">
    <property type="entry name" value="G1P_cytidylyltransferase"/>
    <property type="match status" value="1"/>
</dbReference>
<evidence type="ECO:0000313" key="2">
    <source>
        <dbReference type="EMBL" id="VAX15756.1"/>
    </source>
</evidence>
<sequence length="262" mass="30191">MNKDIPVIILCGGQGTRLRNVSETLPKPMVNIGPYPMLWHIMMIYASSGYKNFILALGYKSWVIKEYFLNYRFMTSDFTINLGTTQEVKIINHHEPLDWNITFAETGEESQTGKRVLLCEKYVSTPEFMVTYGDGVADIDISRLHNFHHQHGKSATLTGVCPTGRFGALVADGTCVTEFSEKKDAGGGLINGGFFVFNRNCFDILRETDNTMLETEPMRRLVEQRELQLYRHEGFWEPMDTMREYNMLNRYWESGVAPWKVW</sequence>
<dbReference type="PANTHER" id="PTHR47183:SF1">
    <property type="entry name" value="GLUCOSE-1-PHOSPHATE CYTIDYLYLTRANSFERASE"/>
    <property type="match status" value="1"/>
</dbReference>
<dbReference type="InterPro" id="IPR005835">
    <property type="entry name" value="NTP_transferase_dom"/>
</dbReference>
<keyword evidence="2" id="KW-0808">Transferase</keyword>
<organism evidence="2">
    <name type="scientific">hydrothermal vent metagenome</name>
    <dbReference type="NCBI Taxonomy" id="652676"/>
    <lineage>
        <taxon>unclassified sequences</taxon>
        <taxon>metagenomes</taxon>
        <taxon>ecological metagenomes</taxon>
    </lineage>
</organism>
<protein>
    <submittedName>
        <fullName evidence="2">Glucose-1-phosphate cytidylyltransferase</fullName>
        <ecNumber evidence="2">2.7.7.33</ecNumber>
    </submittedName>
</protein>
<evidence type="ECO:0000259" key="1">
    <source>
        <dbReference type="Pfam" id="PF00483"/>
    </source>
</evidence>
<keyword evidence="2" id="KW-0548">Nucleotidyltransferase</keyword>
<dbReference type="PANTHER" id="PTHR47183">
    <property type="entry name" value="GLUCOSE-1-PHOSPHATE CYTIDYLYLTRANSFERASE-RELATED"/>
    <property type="match status" value="1"/>
</dbReference>
<proteinExistence type="predicted"/>
<reference evidence="2" key="1">
    <citation type="submission" date="2018-06" db="EMBL/GenBank/DDBJ databases">
        <authorList>
            <person name="Zhirakovskaya E."/>
        </authorList>
    </citation>
    <scope>NUCLEOTIDE SEQUENCE</scope>
</reference>
<dbReference type="EC" id="2.7.7.33" evidence="2"/>
<dbReference type="InterPro" id="IPR029044">
    <property type="entry name" value="Nucleotide-diphossugar_trans"/>
</dbReference>
<dbReference type="GO" id="GO:0047343">
    <property type="term" value="F:glucose-1-phosphate cytidylyltransferase activity"/>
    <property type="evidence" value="ECO:0007669"/>
    <property type="project" value="UniProtKB-EC"/>
</dbReference>
<dbReference type="GO" id="GO:0009243">
    <property type="term" value="P:O antigen biosynthetic process"/>
    <property type="evidence" value="ECO:0007669"/>
    <property type="project" value="InterPro"/>
</dbReference>
<dbReference type="SUPFAM" id="SSF53448">
    <property type="entry name" value="Nucleotide-diphospho-sugar transferases"/>
    <property type="match status" value="1"/>
</dbReference>